<dbReference type="GeneID" id="20667312"/>
<dbReference type="Proteomes" id="UP000030671">
    <property type="component" value="Unassembled WGS sequence"/>
</dbReference>
<dbReference type="HOGENOM" id="CLU_1006662_0_0_1"/>
<accession>W4JNQ5</accession>
<evidence type="ECO:0000313" key="2">
    <source>
        <dbReference type="EMBL" id="ETW75173.1"/>
    </source>
</evidence>
<dbReference type="Pfam" id="PF06985">
    <property type="entry name" value="HET"/>
    <property type="match status" value="1"/>
</dbReference>
<dbReference type="AlphaFoldDB" id="W4JNQ5"/>
<evidence type="ECO:0000259" key="1">
    <source>
        <dbReference type="Pfam" id="PF06985"/>
    </source>
</evidence>
<dbReference type="PANTHER" id="PTHR33112">
    <property type="entry name" value="DOMAIN PROTEIN, PUTATIVE-RELATED"/>
    <property type="match status" value="1"/>
</dbReference>
<sequence length="277" mass="30837">MPLIKFSLQSFLNLIKIVRLCMQSRKEDEDTEMLYRQRAVEVHSNNKPHSQLPSEHTNFHQDLDGDDAGLSTHVVLSVPVSHLAGTTVNLDALTMPCQFRLIDCAAFLDSDVLKIVQYPSISFDSPTTSMPSFAAISYPWRDLQLPSGTSVPSFAVNGATHADPISLDVLRTACLAARKLFSCTHIWLDRLCILQTSKADKNWQIQRMYRIYSACAVCLVLPGGLVRLAGLAEPTSWADRAWTLQEALAPGKGKIKCLFELTHSSFQDFLDEKCPRG</sequence>
<dbReference type="KEGG" id="hir:HETIRDRAFT_148956"/>
<reference evidence="2 3" key="1">
    <citation type="journal article" date="2012" name="New Phytol.">
        <title>Insight into trade-off between wood decay and parasitism from the genome of a fungal forest pathogen.</title>
        <authorList>
            <person name="Olson A."/>
            <person name="Aerts A."/>
            <person name="Asiegbu F."/>
            <person name="Belbahri L."/>
            <person name="Bouzid O."/>
            <person name="Broberg A."/>
            <person name="Canback B."/>
            <person name="Coutinho P.M."/>
            <person name="Cullen D."/>
            <person name="Dalman K."/>
            <person name="Deflorio G."/>
            <person name="van Diepen L.T."/>
            <person name="Dunand C."/>
            <person name="Duplessis S."/>
            <person name="Durling M."/>
            <person name="Gonthier P."/>
            <person name="Grimwood J."/>
            <person name="Fossdal C.G."/>
            <person name="Hansson D."/>
            <person name="Henrissat B."/>
            <person name="Hietala A."/>
            <person name="Himmelstrand K."/>
            <person name="Hoffmeister D."/>
            <person name="Hogberg N."/>
            <person name="James T.Y."/>
            <person name="Karlsson M."/>
            <person name="Kohler A."/>
            <person name="Kues U."/>
            <person name="Lee Y.H."/>
            <person name="Lin Y.C."/>
            <person name="Lind M."/>
            <person name="Lindquist E."/>
            <person name="Lombard V."/>
            <person name="Lucas S."/>
            <person name="Lunden K."/>
            <person name="Morin E."/>
            <person name="Murat C."/>
            <person name="Park J."/>
            <person name="Raffaello T."/>
            <person name="Rouze P."/>
            <person name="Salamov A."/>
            <person name="Schmutz J."/>
            <person name="Solheim H."/>
            <person name="Stahlberg J."/>
            <person name="Velez H."/>
            <person name="de Vries R.P."/>
            <person name="Wiebenga A."/>
            <person name="Woodward S."/>
            <person name="Yakovlev I."/>
            <person name="Garbelotto M."/>
            <person name="Martin F."/>
            <person name="Grigoriev I.V."/>
            <person name="Stenlid J."/>
        </authorList>
    </citation>
    <scope>NUCLEOTIDE SEQUENCE [LARGE SCALE GENOMIC DNA]</scope>
    <source>
        <strain evidence="2 3">TC 32-1</strain>
    </source>
</reference>
<dbReference type="eggNOG" id="ENOG502RYNU">
    <property type="taxonomic scope" value="Eukaryota"/>
</dbReference>
<feature type="non-terminal residue" evidence="2">
    <location>
        <position position="277"/>
    </location>
</feature>
<organism evidence="2 3">
    <name type="scientific">Heterobasidion irregulare (strain TC 32-1)</name>
    <dbReference type="NCBI Taxonomy" id="747525"/>
    <lineage>
        <taxon>Eukaryota</taxon>
        <taxon>Fungi</taxon>
        <taxon>Dikarya</taxon>
        <taxon>Basidiomycota</taxon>
        <taxon>Agaricomycotina</taxon>
        <taxon>Agaricomycetes</taxon>
        <taxon>Russulales</taxon>
        <taxon>Bondarzewiaceae</taxon>
        <taxon>Heterobasidion</taxon>
        <taxon>Heterobasidion annosum species complex</taxon>
    </lineage>
</organism>
<dbReference type="OrthoDB" id="2796195at2759"/>
<dbReference type="PANTHER" id="PTHR33112:SF16">
    <property type="entry name" value="HETEROKARYON INCOMPATIBILITY DOMAIN-CONTAINING PROTEIN"/>
    <property type="match status" value="1"/>
</dbReference>
<dbReference type="RefSeq" id="XP_009552617.1">
    <property type="nucleotide sequence ID" value="XM_009554322.1"/>
</dbReference>
<dbReference type="InterPro" id="IPR010730">
    <property type="entry name" value="HET"/>
</dbReference>
<dbReference type="InParanoid" id="W4JNQ5"/>
<gene>
    <name evidence="2" type="ORF">HETIRDRAFT_148956</name>
</gene>
<dbReference type="STRING" id="747525.W4JNQ5"/>
<evidence type="ECO:0000313" key="3">
    <source>
        <dbReference type="Proteomes" id="UP000030671"/>
    </source>
</evidence>
<proteinExistence type="predicted"/>
<dbReference type="EMBL" id="KI925466">
    <property type="protein sequence ID" value="ETW75173.1"/>
    <property type="molecule type" value="Genomic_DNA"/>
</dbReference>
<protein>
    <recommendedName>
        <fullName evidence="1">Heterokaryon incompatibility domain-containing protein</fullName>
    </recommendedName>
</protein>
<keyword evidence="3" id="KW-1185">Reference proteome</keyword>
<name>W4JNQ5_HETIT</name>
<feature type="domain" description="Heterokaryon incompatibility" evidence="1">
    <location>
        <begin position="133"/>
        <end position="221"/>
    </location>
</feature>